<evidence type="ECO:0000313" key="3">
    <source>
        <dbReference type="EMBL" id="MCS0589675.1"/>
    </source>
</evidence>
<keyword evidence="4" id="KW-1185">Reference proteome</keyword>
<reference evidence="3 4" key="1">
    <citation type="submission" date="2022-08" db="EMBL/GenBank/DDBJ databases">
        <title>Reclassification of Massilia species as members of the genera Telluria, Duganella, Pseudoduganella, Mokoshia gen. nov. and Zemynaea gen. nov. using orthogonal and non-orthogonal genome-based approaches.</title>
        <authorList>
            <person name="Bowman J.P."/>
        </authorList>
    </citation>
    <scope>NUCLEOTIDE SEQUENCE [LARGE SCALE GENOMIC DNA]</scope>
    <source>
        <strain evidence="3 4">LMG 28164</strain>
    </source>
</reference>
<comment type="similarity">
    <text evidence="1">Belongs to the universal stress protein A family.</text>
</comment>
<dbReference type="EMBL" id="JANUGX010000010">
    <property type="protein sequence ID" value="MCS0589675.1"/>
    <property type="molecule type" value="Genomic_DNA"/>
</dbReference>
<dbReference type="InterPro" id="IPR006016">
    <property type="entry name" value="UspA"/>
</dbReference>
<comment type="caution">
    <text evidence="3">The sequence shown here is derived from an EMBL/GenBank/DDBJ whole genome shotgun (WGS) entry which is preliminary data.</text>
</comment>
<name>A0ABT2A6E8_9BURK</name>
<dbReference type="CDD" id="cd00293">
    <property type="entry name" value="USP-like"/>
    <property type="match status" value="1"/>
</dbReference>
<proteinExistence type="inferred from homology"/>
<dbReference type="SUPFAM" id="SSF52402">
    <property type="entry name" value="Adenine nucleotide alpha hydrolases-like"/>
    <property type="match status" value="2"/>
</dbReference>
<dbReference type="Pfam" id="PF00582">
    <property type="entry name" value="Usp"/>
    <property type="match status" value="1"/>
</dbReference>
<gene>
    <name evidence="3" type="ORF">NX782_10705</name>
</gene>
<dbReference type="PANTHER" id="PTHR46268">
    <property type="entry name" value="STRESS RESPONSE PROTEIN NHAX"/>
    <property type="match status" value="1"/>
</dbReference>
<dbReference type="Proteomes" id="UP001205560">
    <property type="component" value="Unassembled WGS sequence"/>
</dbReference>
<evidence type="ECO:0000256" key="1">
    <source>
        <dbReference type="ARBA" id="ARBA00008791"/>
    </source>
</evidence>
<evidence type="ECO:0000259" key="2">
    <source>
        <dbReference type="Pfam" id="PF00582"/>
    </source>
</evidence>
<dbReference type="RefSeq" id="WP_258845433.1">
    <property type="nucleotide sequence ID" value="NZ_JANUGX010000010.1"/>
</dbReference>
<dbReference type="InterPro" id="IPR006015">
    <property type="entry name" value="Universal_stress_UspA"/>
</dbReference>
<dbReference type="Gene3D" id="3.40.50.12370">
    <property type="match status" value="1"/>
</dbReference>
<dbReference type="PRINTS" id="PR01438">
    <property type="entry name" value="UNVRSLSTRESS"/>
</dbReference>
<dbReference type="PANTHER" id="PTHR46268:SF15">
    <property type="entry name" value="UNIVERSAL STRESS PROTEIN HP_0031"/>
    <property type="match status" value="1"/>
</dbReference>
<organism evidence="3 4">
    <name type="scientific">Massilia norwichensis</name>
    <dbReference type="NCBI Taxonomy" id="1442366"/>
    <lineage>
        <taxon>Bacteria</taxon>
        <taxon>Pseudomonadati</taxon>
        <taxon>Pseudomonadota</taxon>
        <taxon>Betaproteobacteria</taxon>
        <taxon>Burkholderiales</taxon>
        <taxon>Oxalobacteraceae</taxon>
        <taxon>Telluria group</taxon>
        <taxon>Massilia</taxon>
    </lineage>
</organism>
<accession>A0ABT2A6E8</accession>
<feature type="domain" description="UspA" evidence="2">
    <location>
        <begin position="154"/>
        <end position="280"/>
    </location>
</feature>
<protein>
    <submittedName>
        <fullName evidence="3">Universal stress protein</fullName>
    </submittedName>
</protein>
<sequence length="281" mass="30612">MLKSILVHVDLSKHAPARMRYAAALAHATGAHLTGAAMFGVSRVVFPNGYKEEPGTLSASYFQPLEDNARRALSHFEAIASEMQAEHDTRFVCDQSDDGLARLARFADLVVISQDDPDESMPEMAVQLQEYLILNCARPVLVLPRTDPAPYHSQQVLVAWDGSKEASFALSTAIPLLRRAAGVTVVAIAGQDGSEEDFRAQQPELFTYLERHLEGHHVPANMLVRAPRQSTGQDLLALAAELDCGMLVMGCFGHSRFRELCLGGASRTVLAQAILPVLMAH</sequence>
<evidence type="ECO:0000313" key="4">
    <source>
        <dbReference type="Proteomes" id="UP001205560"/>
    </source>
</evidence>